<reference evidence="1 2" key="1">
    <citation type="journal article" date="2006" name="Science">
        <title>Phytophthora genome sequences uncover evolutionary origins and mechanisms of pathogenesis.</title>
        <authorList>
            <person name="Tyler B.M."/>
            <person name="Tripathy S."/>
            <person name="Zhang X."/>
            <person name="Dehal P."/>
            <person name="Jiang R.H."/>
            <person name="Aerts A."/>
            <person name="Arredondo F.D."/>
            <person name="Baxter L."/>
            <person name="Bensasson D."/>
            <person name="Beynon J.L."/>
            <person name="Chapman J."/>
            <person name="Damasceno C.M."/>
            <person name="Dorrance A.E."/>
            <person name="Dou D."/>
            <person name="Dickerman A.W."/>
            <person name="Dubchak I.L."/>
            <person name="Garbelotto M."/>
            <person name="Gijzen M."/>
            <person name="Gordon S.G."/>
            <person name="Govers F."/>
            <person name="Grunwald N.J."/>
            <person name="Huang W."/>
            <person name="Ivors K.L."/>
            <person name="Jones R.W."/>
            <person name="Kamoun S."/>
            <person name="Krampis K."/>
            <person name="Lamour K.H."/>
            <person name="Lee M.K."/>
            <person name="McDonald W.H."/>
            <person name="Medina M."/>
            <person name="Meijer H.J."/>
            <person name="Nordberg E.K."/>
            <person name="Maclean D.J."/>
            <person name="Ospina-Giraldo M.D."/>
            <person name="Morris P.F."/>
            <person name="Phuntumart V."/>
            <person name="Putnam N.H."/>
            <person name="Rash S."/>
            <person name="Rose J.K."/>
            <person name="Sakihama Y."/>
            <person name="Salamov A.A."/>
            <person name="Savidor A."/>
            <person name="Scheuring C.F."/>
            <person name="Smith B.M."/>
            <person name="Sobral B.W."/>
            <person name="Terry A."/>
            <person name="Torto-Alalibo T.A."/>
            <person name="Win J."/>
            <person name="Xu Z."/>
            <person name="Zhang H."/>
            <person name="Grigoriev I.V."/>
            <person name="Rokhsar D.S."/>
            <person name="Boore J.L."/>
        </authorList>
    </citation>
    <scope>NUCLEOTIDE SEQUENCE [LARGE SCALE GENOMIC DNA]</scope>
    <source>
        <strain evidence="1 2">P6497</strain>
    </source>
</reference>
<dbReference type="KEGG" id="psoj:PHYSODRAFT_325613"/>
<dbReference type="InParanoid" id="G4YXL0"/>
<dbReference type="Proteomes" id="UP000002640">
    <property type="component" value="Unassembled WGS sequence"/>
</dbReference>
<dbReference type="RefSeq" id="XP_009519787.1">
    <property type="nucleotide sequence ID" value="XM_009521492.1"/>
</dbReference>
<protein>
    <submittedName>
        <fullName evidence="1">Uncharacterized protein</fullName>
    </submittedName>
</protein>
<proteinExistence type="predicted"/>
<accession>G4YXL0</accession>
<gene>
    <name evidence="1" type="ORF">PHYSODRAFT_325613</name>
</gene>
<name>G4YXL0_PHYSP</name>
<dbReference type="AlphaFoldDB" id="G4YXL0"/>
<evidence type="ECO:0000313" key="2">
    <source>
        <dbReference type="Proteomes" id="UP000002640"/>
    </source>
</evidence>
<organism evidence="1 2">
    <name type="scientific">Phytophthora sojae (strain P6497)</name>
    <name type="common">Soybean stem and root rot agent</name>
    <name type="synonym">Phytophthora megasperma f. sp. glycines</name>
    <dbReference type="NCBI Taxonomy" id="1094619"/>
    <lineage>
        <taxon>Eukaryota</taxon>
        <taxon>Sar</taxon>
        <taxon>Stramenopiles</taxon>
        <taxon>Oomycota</taxon>
        <taxon>Peronosporomycetes</taxon>
        <taxon>Peronosporales</taxon>
        <taxon>Peronosporaceae</taxon>
        <taxon>Phytophthora</taxon>
    </lineage>
</organism>
<dbReference type="GeneID" id="20645287"/>
<dbReference type="SMR" id="G4YXL0"/>
<sequence>MLLFSTSDEKLHVNNMPDVWRSLDDAQVLPPPRKLFEDQREALLEFCLQQFRGQVDDDELKTIHTDLQKMMAKAHKDLQIRLSKQQAENLQAAQKKQALQSLKKSHQDQIERHLFTAKEQRKQELAARELIVKEQERFDRSYEAREVEIKRHTETHSEKLAEQIKNNAVSRSSFKVAVQGSSPVR</sequence>
<keyword evidence="2" id="KW-1185">Reference proteome</keyword>
<evidence type="ECO:0000313" key="1">
    <source>
        <dbReference type="EMBL" id="EGZ24499.1"/>
    </source>
</evidence>
<dbReference type="EMBL" id="JH159152">
    <property type="protein sequence ID" value="EGZ24499.1"/>
    <property type="molecule type" value="Genomic_DNA"/>
</dbReference>